<keyword evidence="1" id="KW-0229">DNA integration</keyword>
<evidence type="ECO:0000256" key="4">
    <source>
        <dbReference type="PROSITE-ProRule" id="PRU01248"/>
    </source>
</evidence>
<dbReference type="InterPro" id="IPR002104">
    <property type="entry name" value="Integrase_catalytic"/>
</dbReference>
<evidence type="ECO:0000259" key="6">
    <source>
        <dbReference type="PROSITE" id="PS51900"/>
    </source>
</evidence>
<evidence type="ECO:0000256" key="3">
    <source>
        <dbReference type="ARBA" id="ARBA00023172"/>
    </source>
</evidence>
<evidence type="ECO:0000259" key="5">
    <source>
        <dbReference type="PROSITE" id="PS51898"/>
    </source>
</evidence>
<dbReference type="InterPro" id="IPR050090">
    <property type="entry name" value="Tyrosine_recombinase_XerCD"/>
</dbReference>
<dbReference type="PANTHER" id="PTHR30349">
    <property type="entry name" value="PHAGE INTEGRASE-RELATED"/>
    <property type="match status" value="1"/>
</dbReference>
<dbReference type="InterPro" id="IPR004107">
    <property type="entry name" value="Integrase_SAM-like_N"/>
</dbReference>
<dbReference type="InterPro" id="IPR044068">
    <property type="entry name" value="CB"/>
</dbReference>
<dbReference type="AlphaFoldDB" id="A0A917EN58"/>
<dbReference type="Proteomes" id="UP000605259">
    <property type="component" value="Unassembled WGS sequence"/>
</dbReference>
<evidence type="ECO:0000313" key="8">
    <source>
        <dbReference type="Proteomes" id="UP000605259"/>
    </source>
</evidence>
<dbReference type="Pfam" id="PF02899">
    <property type="entry name" value="Phage_int_SAM_1"/>
    <property type="match status" value="1"/>
</dbReference>
<feature type="domain" description="Tyr recombinase" evidence="5">
    <location>
        <begin position="123"/>
        <end position="328"/>
    </location>
</feature>
<reference evidence="7" key="2">
    <citation type="submission" date="2020-09" db="EMBL/GenBank/DDBJ databases">
        <authorList>
            <person name="Sun Q."/>
            <person name="Zhou Y."/>
        </authorList>
    </citation>
    <scope>NUCLEOTIDE SEQUENCE</scope>
    <source>
        <strain evidence="7">CGMCC 1.12698</strain>
    </source>
</reference>
<comment type="caution">
    <text evidence="7">The sequence shown here is derived from an EMBL/GenBank/DDBJ whole genome shotgun (WGS) entry which is preliminary data.</text>
</comment>
<dbReference type="SUPFAM" id="SSF56349">
    <property type="entry name" value="DNA breaking-rejoining enzymes"/>
    <property type="match status" value="1"/>
</dbReference>
<dbReference type="GO" id="GO:0006310">
    <property type="term" value="P:DNA recombination"/>
    <property type="evidence" value="ECO:0007669"/>
    <property type="project" value="UniProtKB-KW"/>
</dbReference>
<keyword evidence="3" id="KW-0233">DNA recombination</keyword>
<dbReference type="Gene3D" id="1.10.150.130">
    <property type="match status" value="1"/>
</dbReference>
<dbReference type="CDD" id="cd00397">
    <property type="entry name" value="DNA_BRE_C"/>
    <property type="match status" value="1"/>
</dbReference>
<dbReference type="InterPro" id="IPR010998">
    <property type="entry name" value="Integrase_recombinase_N"/>
</dbReference>
<sequence>MQIKRIKNEHICDSILQFAAYLTSKGRQNSTIKRYAYDLEDCFHYLEEKKKITSHAIWDTFTTDDYRSYFSVLANERHYSDKTLHRILVVLNQFFTFLRQQNVAITNPIHTLSITIRPDRNFTDDDFITSTEEKELIATMHSFNGLSEKQIEPRKLLLHRNLSIVYLMLYYGVTLKELVSIEMKDVHLENNTISIPAASGKARTITLLDTHKKTLYTYIKKIPEAVRPKYHSTNPLFIAFDFNRGTYRWVYENDAPKGLTEISVQKMIRLEVKRANLRKGICAQHFRNTFILHLLEQSYSEKEIMAKAGFKTKISLRRFLHYANKEKV</sequence>
<evidence type="ECO:0000313" key="7">
    <source>
        <dbReference type="EMBL" id="GGE63279.1"/>
    </source>
</evidence>
<organism evidence="7 8">
    <name type="scientific">Priestia taiwanensis</name>
    <dbReference type="NCBI Taxonomy" id="1347902"/>
    <lineage>
        <taxon>Bacteria</taxon>
        <taxon>Bacillati</taxon>
        <taxon>Bacillota</taxon>
        <taxon>Bacilli</taxon>
        <taxon>Bacillales</taxon>
        <taxon>Bacillaceae</taxon>
        <taxon>Priestia</taxon>
    </lineage>
</organism>
<dbReference type="PROSITE" id="PS51898">
    <property type="entry name" value="TYR_RECOMBINASE"/>
    <property type="match status" value="1"/>
</dbReference>
<accession>A0A917EN58</accession>
<keyword evidence="2 4" id="KW-0238">DNA-binding</keyword>
<dbReference type="GO" id="GO:0003677">
    <property type="term" value="F:DNA binding"/>
    <property type="evidence" value="ECO:0007669"/>
    <property type="project" value="UniProtKB-UniRule"/>
</dbReference>
<proteinExistence type="predicted"/>
<dbReference type="Gene3D" id="1.10.443.10">
    <property type="entry name" value="Intergrase catalytic core"/>
    <property type="match status" value="1"/>
</dbReference>
<dbReference type="InterPro" id="IPR011010">
    <property type="entry name" value="DNA_brk_join_enz"/>
</dbReference>
<dbReference type="PROSITE" id="PS51900">
    <property type="entry name" value="CB"/>
    <property type="match status" value="1"/>
</dbReference>
<protein>
    <submittedName>
        <fullName evidence="7">Integrase</fullName>
    </submittedName>
</protein>
<dbReference type="Pfam" id="PF00589">
    <property type="entry name" value="Phage_integrase"/>
    <property type="match status" value="1"/>
</dbReference>
<dbReference type="PANTHER" id="PTHR30349:SF86">
    <property type="entry name" value="INTEGRASE_RECOMBINASE AQ_AA09-RELATED"/>
    <property type="match status" value="1"/>
</dbReference>
<dbReference type="InterPro" id="IPR013762">
    <property type="entry name" value="Integrase-like_cat_sf"/>
</dbReference>
<reference evidence="7" key="1">
    <citation type="journal article" date="2014" name="Int. J. Syst. Evol. Microbiol.">
        <title>Complete genome sequence of Corynebacterium casei LMG S-19264T (=DSM 44701T), isolated from a smear-ripened cheese.</title>
        <authorList>
            <consortium name="US DOE Joint Genome Institute (JGI-PGF)"/>
            <person name="Walter F."/>
            <person name="Albersmeier A."/>
            <person name="Kalinowski J."/>
            <person name="Ruckert C."/>
        </authorList>
    </citation>
    <scope>NUCLEOTIDE SEQUENCE</scope>
    <source>
        <strain evidence="7">CGMCC 1.12698</strain>
    </source>
</reference>
<evidence type="ECO:0000256" key="2">
    <source>
        <dbReference type="ARBA" id="ARBA00023125"/>
    </source>
</evidence>
<dbReference type="EMBL" id="BMFK01000001">
    <property type="protein sequence ID" value="GGE63279.1"/>
    <property type="molecule type" value="Genomic_DNA"/>
</dbReference>
<dbReference type="GO" id="GO:0015074">
    <property type="term" value="P:DNA integration"/>
    <property type="evidence" value="ECO:0007669"/>
    <property type="project" value="UniProtKB-KW"/>
</dbReference>
<evidence type="ECO:0000256" key="1">
    <source>
        <dbReference type="ARBA" id="ARBA00022908"/>
    </source>
</evidence>
<name>A0A917EN58_9BACI</name>
<gene>
    <name evidence="7" type="ORF">GCM10007140_11940</name>
</gene>
<keyword evidence="8" id="KW-1185">Reference proteome</keyword>
<feature type="domain" description="Core-binding (CB)" evidence="6">
    <location>
        <begin position="9"/>
        <end position="99"/>
    </location>
</feature>